<dbReference type="Pfam" id="PF12701">
    <property type="entry name" value="LSM14"/>
    <property type="match status" value="1"/>
</dbReference>
<dbReference type="SMART" id="SM01271">
    <property type="entry name" value="LSM14"/>
    <property type="match status" value="1"/>
</dbReference>
<feature type="compositionally biased region" description="Polar residues" evidence="4">
    <location>
        <begin position="258"/>
        <end position="271"/>
    </location>
</feature>
<evidence type="ECO:0000259" key="8">
    <source>
        <dbReference type="PROSITE" id="PS52002"/>
    </source>
</evidence>
<feature type="region of interest" description="Disordered" evidence="4">
    <location>
        <begin position="112"/>
        <end position="139"/>
    </location>
</feature>
<feature type="compositionally biased region" description="Polar residues" evidence="4">
    <location>
        <begin position="112"/>
        <end position="127"/>
    </location>
</feature>
<protein>
    <submittedName>
        <fullName evidence="9">Lsm14-like, N-terminal,LSM domain,DFDF domain,FDF domain,FFD box,TFG box</fullName>
    </submittedName>
</protein>
<feature type="compositionally biased region" description="Basic and acidic residues" evidence="4">
    <location>
        <begin position="385"/>
        <end position="399"/>
    </location>
</feature>
<dbReference type="EMBL" id="CABPRJ010000974">
    <property type="protein sequence ID" value="VVC33736.1"/>
    <property type="molecule type" value="Genomic_DNA"/>
</dbReference>
<dbReference type="InterPro" id="IPR025768">
    <property type="entry name" value="TFG_box"/>
</dbReference>
<feature type="domain" description="DFDF" evidence="5">
    <location>
        <begin position="322"/>
        <end position="358"/>
    </location>
</feature>
<dbReference type="InterPro" id="IPR025762">
    <property type="entry name" value="DFDF"/>
</dbReference>
<comment type="similarity">
    <text evidence="1">Belongs to the LSM14 family.</text>
</comment>
<evidence type="ECO:0000313" key="9">
    <source>
        <dbReference type="EMBL" id="VVC33736.1"/>
    </source>
</evidence>
<dbReference type="InterPro" id="IPR025609">
    <property type="entry name" value="Lsm14-like_N"/>
</dbReference>
<feature type="compositionally biased region" description="Low complexity" evidence="4">
    <location>
        <begin position="228"/>
        <end position="238"/>
    </location>
</feature>
<evidence type="ECO:0000259" key="5">
    <source>
        <dbReference type="PROSITE" id="PS51512"/>
    </source>
</evidence>
<dbReference type="InterPro" id="IPR047575">
    <property type="entry name" value="Sm"/>
</dbReference>
<evidence type="ECO:0000259" key="7">
    <source>
        <dbReference type="PROSITE" id="PS51536"/>
    </source>
</evidence>
<dbReference type="CDD" id="cd01736">
    <property type="entry name" value="LSm14_N"/>
    <property type="match status" value="1"/>
</dbReference>
<evidence type="ECO:0000256" key="2">
    <source>
        <dbReference type="PROSITE-ProRule" id="PRU00846"/>
    </source>
</evidence>
<dbReference type="GO" id="GO:0003729">
    <property type="term" value="F:mRNA binding"/>
    <property type="evidence" value="ECO:0007669"/>
    <property type="project" value="TreeGrafter"/>
</dbReference>
<dbReference type="GO" id="GO:0033962">
    <property type="term" value="P:P-body assembly"/>
    <property type="evidence" value="ECO:0007669"/>
    <property type="project" value="TreeGrafter"/>
</dbReference>
<evidence type="ECO:0000259" key="6">
    <source>
        <dbReference type="PROSITE" id="PS51513"/>
    </source>
</evidence>
<feature type="region of interest" description="Disordered" evidence="4">
    <location>
        <begin position="165"/>
        <end position="331"/>
    </location>
</feature>
<evidence type="ECO:0000256" key="1">
    <source>
        <dbReference type="ARBA" id="ARBA00010415"/>
    </source>
</evidence>
<evidence type="ECO:0000256" key="4">
    <source>
        <dbReference type="SAM" id="MobiDB-lite"/>
    </source>
</evidence>
<dbReference type="Pfam" id="PF09532">
    <property type="entry name" value="FDF"/>
    <property type="match status" value="1"/>
</dbReference>
<organism evidence="9 10">
    <name type="scientific">Cinara cedri</name>
    <dbReference type="NCBI Taxonomy" id="506608"/>
    <lineage>
        <taxon>Eukaryota</taxon>
        <taxon>Metazoa</taxon>
        <taxon>Ecdysozoa</taxon>
        <taxon>Arthropoda</taxon>
        <taxon>Hexapoda</taxon>
        <taxon>Insecta</taxon>
        <taxon>Pterygota</taxon>
        <taxon>Neoptera</taxon>
        <taxon>Paraneoptera</taxon>
        <taxon>Hemiptera</taxon>
        <taxon>Sternorrhyncha</taxon>
        <taxon>Aphidomorpha</taxon>
        <taxon>Aphidoidea</taxon>
        <taxon>Aphididae</taxon>
        <taxon>Lachninae</taxon>
        <taxon>Cinara</taxon>
    </lineage>
</organism>
<dbReference type="GO" id="GO:0000932">
    <property type="term" value="C:P-body"/>
    <property type="evidence" value="ECO:0007669"/>
    <property type="project" value="TreeGrafter"/>
</dbReference>
<dbReference type="SMART" id="SM01199">
    <property type="entry name" value="FDF"/>
    <property type="match status" value="1"/>
</dbReference>
<gene>
    <name evidence="9" type="ORF">CINCED_3A024858</name>
</gene>
<feature type="short sequence motif" description="TFG box" evidence="3">
    <location>
        <begin position="442"/>
        <end position="462"/>
    </location>
</feature>
<keyword evidence="10" id="KW-1185">Reference proteome</keyword>
<feature type="compositionally biased region" description="Low complexity" evidence="4">
    <location>
        <begin position="272"/>
        <end position="295"/>
    </location>
</feature>
<feature type="compositionally biased region" description="Basic and acidic residues" evidence="4">
    <location>
        <begin position="239"/>
        <end position="257"/>
    </location>
</feature>
<feature type="region of interest" description="Disordered" evidence="4">
    <location>
        <begin position="379"/>
        <end position="418"/>
    </location>
</feature>
<evidence type="ECO:0000313" key="10">
    <source>
        <dbReference type="Proteomes" id="UP000325440"/>
    </source>
</evidence>
<dbReference type="PANTHER" id="PTHR13586:SF0">
    <property type="entry name" value="TRAILER HITCH, ISOFORM H"/>
    <property type="match status" value="1"/>
</dbReference>
<feature type="compositionally biased region" description="Polar residues" evidence="4">
    <location>
        <begin position="536"/>
        <end position="551"/>
    </location>
</feature>
<dbReference type="PROSITE" id="PS51512">
    <property type="entry name" value="DFDF"/>
    <property type="match status" value="1"/>
</dbReference>
<sequence length="558" mass="62895">MSMPELGSKISLISKADIRYEGKLFTVDPQECTIALSHVQSFGTEDRPTEFKVPAQSQIYNYILFRGSDIKDIKVITPQIPLNDPAIVQLSVPPNTMGGFNSNYQPMDELSSNNQVGNSYNPMSGVNLNPGPSHKQASESPLIIDPQPVIQQKQPMTTQSDVLDLISGGSRSSTPAQPNVAVFNGQRNSPTFDQSVQTGNQQSPGNGRGGRNQRNRSTSSSDTRKQVRQQQGQNYQRSDQQHYQRNDQHYQRNDFQHQDNSQHFTNRQASGNRNINSRNWNNQQNNQQQQVRRQNTAPNATGGRSFYNNRSTGLPAPSKAQGPRTNSLKFDEDYDFDKANSEFQEIIKKLSRTKIDDGFDDSTEEVTLVNGGASSVNGDSLLHVNDGEQSVKKPHRIESGNETSIAETENEGDDEQKTFYDKSKSFFDTISCEAVERSKGHSQRTDWRTERKLNSETFGVAMARRGQYHRGRGGYYNNNNNNNTNNTNSNYRANPNSFNNSNYVNNRQGMNYNYRQQSNNGYMRNNPGNRGFNYRPRSTNKQDQRQPNAVSPQRVAVA</sequence>
<reference evidence="9 10" key="1">
    <citation type="submission" date="2019-08" db="EMBL/GenBank/DDBJ databases">
        <authorList>
            <person name="Alioto T."/>
            <person name="Alioto T."/>
            <person name="Gomez Garrido J."/>
        </authorList>
    </citation>
    <scope>NUCLEOTIDE SEQUENCE [LARGE SCALE GENOMIC DNA]</scope>
</reference>
<dbReference type="Proteomes" id="UP000325440">
    <property type="component" value="Unassembled WGS sequence"/>
</dbReference>
<name>A0A5E4MPY6_9HEMI</name>
<feature type="compositionally biased region" description="Low complexity" evidence="4">
    <location>
        <begin position="475"/>
        <end position="506"/>
    </location>
</feature>
<dbReference type="PROSITE" id="PS51536">
    <property type="entry name" value="TFG"/>
    <property type="match status" value="1"/>
</dbReference>
<dbReference type="GO" id="GO:0034063">
    <property type="term" value="P:stress granule assembly"/>
    <property type="evidence" value="ECO:0007669"/>
    <property type="project" value="TreeGrafter"/>
</dbReference>
<dbReference type="SUPFAM" id="SSF50182">
    <property type="entry name" value="Sm-like ribonucleoproteins"/>
    <property type="match status" value="1"/>
</dbReference>
<feature type="short sequence motif" description="FFD box" evidence="2">
    <location>
        <begin position="418"/>
        <end position="434"/>
    </location>
</feature>
<proteinExistence type="inferred from homology"/>
<feature type="domain" description="Sm" evidence="8">
    <location>
        <begin position="1"/>
        <end position="79"/>
    </location>
</feature>
<feature type="region of interest" description="Disordered" evidence="4">
    <location>
        <begin position="464"/>
        <end position="558"/>
    </location>
</feature>
<feature type="domain" description="FFD box profile" evidence="6">
    <location>
        <begin position="418"/>
        <end position="434"/>
    </location>
</feature>
<dbReference type="AlphaFoldDB" id="A0A5E4MPY6"/>
<dbReference type="InterPro" id="IPR019050">
    <property type="entry name" value="FDF_dom"/>
</dbReference>
<dbReference type="PANTHER" id="PTHR13586">
    <property type="entry name" value="SCD6 PROTEIN-RELATED"/>
    <property type="match status" value="1"/>
</dbReference>
<dbReference type="InterPro" id="IPR025761">
    <property type="entry name" value="FFD_box"/>
</dbReference>
<feature type="compositionally biased region" description="Polar residues" evidence="4">
    <location>
        <begin position="507"/>
        <end position="528"/>
    </location>
</feature>
<dbReference type="Gene3D" id="2.30.30.100">
    <property type="match status" value="1"/>
</dbReference>
<feature type="domain" description="TFG box profile" evidence="7">
    <location>
        <begin position="442"/>
        <end position="462"/>
    </location>
</feature>
<evidence type="ECO:0000256" key="3">
    <source>
        <dbReference type="PROSITE-ProRule" id="PRU00869"/>
    </source>
</evidence>
<dbReference type="PROSITE" id="PS52002">
    <property type="entry name" value="SM"/>
    <property type="match status" value="1"/>
</dbReference>
<accession>A0A5E4MPY6</accession>
<dbReference type="OrthoDB" id="21539at2759"/>
<dbReference type="PROSITE" id="PS51513">
    <property type="entry name" value="FFD"/>
    <property type="match status" value="1"/>
</dbReference>
<feature type="compositionally biased region" description="Polar residues" evidence="4">
    <location>
        <begin position="185"/>
        <end position="198"/>
    </location>
</feature>
<dbReference type="InterPro" id="IPR010920">
    <property type="entry name" value="LSM_dom_sf"/>
</dbReference>